<organism evidence="2 3">
    <name type="scientific">Metabacillus herbersteinensis</name>
    <dbReference type="NCBI Taxonomy" id="283816"/>
    <lineage>
        <taxon>Bacteria</taxon>
        <taxon>Bacillati</taxon>
        <taxon>Bacillota</taxon>
        <taxon>Bacilli</taxon>
        <taxon>Bacillales</taxon>
        <taxon>Bacillaceae</taxon>
        <taxon>Metabacillus</taxon>
    </lineage>
</organism>
<accession>A0ABV6GMY2</accession>
<feature type="region of interest" description="Disordered" evidence="1">
    <location>
        <begin position="1"/>
        <end position="21"/>
    </location>
</feature>
<dbReference type="RefSeq" id="WP_378939748.1">
    <property type="nucleotide sequence ID" value="NZ_JBHLVO010000060.1"/>
</dbReference>
<reference evidence="2 3" key="1">
    <citation type="submission" date="2024-09" db="EMBL/GenBank/DDBJ databases">
        <authorList>
            <person name="Sun Q."/>
            <person name="Mori K."/>
        </authorList>
    </citation>
    <scope>NUCLEOTIDE SEQUENCE [LARGE SCALE GENOMIC DNA]</scope>
    <source>
        <strain evidence="2 3">CCM 7228</strain>
    </source>
</reference>
<dbReference type="Proteomes" id="UP001589854">
    <property type="component" value="Unassembled WGS sequence"/>
</dbReference>
<name>A0ABV6GMY2_9BACI</name>
<gene>
    <name evidence="2" type="ORF">ACFFIX_27145</name>
</gene>
<evidence type="ECO:0000313" key="2">
    <source>
        <dbReference type="EMBL" id="MFC0274979.1"/>
    </source>
</evidence>
<sequence length="86" mass="9326">MPKGKGKGKGGQDGQQDNEGFPRAFLDQLGLGQRIFITYNGGLQAIGDYQGIQDNAILLSILGQGGNLTRLIERFNIDVIHSIRVL</sequence>
<dbReference type="EMBL" id="JBHLVO010000060">
    <property type="protein sequence ID" value="MFC0274979.1"/>
    <property type="molecule type" value="Genomic_DNA"/>
</dbReference>
<evidence type="ECO:0000256" key="1">
    <source>
        <dbReference type="SAM" id="MobiDB-lite"/>
    </source>
</evidence>
<protein>
    <submittedName>
        <fullName evidence="2">Uncharacterized protein</fullName>
    </submittedName>
</protein>
<proteinExistence type="predicted"/>
<keyword evidence="3" id="KW-1185">Reference proteome</keyword>
<comment type="caution">
    <text evidence="2">The sequence shown here is derived from an EMBL/GenBank/DDBJ whole genome shotgun (WGS) entry which is preliminary data.</text>
</comment>
<evidence type="ECO:0000313" key="3">
    <source>
        <dbReference type="Proteomes" id="UP001589854"/>
    </source>
</evidence>